<keyword evidence="4" id="KW-0676">Redox-active center</keyword>
<dbReference type="EMBL" id="VOHS01000012">
    <property type="protein sequence ID" value="TWV99826.1"/>
    <property type="molecule type" value="Genomic_DNA"/>
</dbReference>
<evidence type="ECO:0000256" key="2">
    <source>
        <dbReference type="ARBA" id="ARBA00022748"/>
    </source>
</evidence>
<gene>
    <name evidence="7" type="ORF">FEF09_14075</name>
</gene>
<protein>
    <submittedName>
        <fullName evidence="7">AhpC/TSA family protein</fullName>
    </submittedName>
</protein>
<dbReference type="GO" id="GO:0030313">
    <property type="term" value="C:cell envelope"/>
    <property type="evidence" value="ECO:0007669"/>
    <property type="project" value="UniProtKB-SubCell"/>
</dbReference>
<dbReference type="Gene3D" id="3.40.30.10">
    <property type="entry name" value="Glutaredoxin"/>
    <property type="match status" value="1"/>
</dbReference>
<dbReference type="PROSITE" id="PS51352">
    <property type="entry name" value="THIOREDOXIN_2"/>
    <property type="match status" value="1"/>
</dbReference>
<dbReference type="PROSITE" id="PS00194">
    <property type="entry name" value="THIOREDOXIN_1"/>
    <property type="match status" value="1"/>
</dbReference>
<sequence length="453" mass="50348">MKKMILLLAALAGMKATYANPSPAMISGNCALKTANGMKLYNVREGRLVEFASTTLDKEHNFAFAIPVPAAGYYYIAMSVDGKASRNNIRVYLQSGEQVTLDIQDDKGHYSVVKGGEENKLLYAWQQLIGPLKSKASLNDTTTYRAFFPAVDAIQPAVATFKKSIHTKNGTFNRLLTMTVDADMESTAMGILVMPRSTHPDKKQMPAYYNTILQPKRYCAANILELGEGADLVQRYTMLAASRVDSITLANRVELSLSVLCNDTLKGVWLVNDFRSYRSLEKFDAVYTPYQKYLMTDNMQKALFDTRKALSTFKKGTAGYNFSFPGINGDTVTLASLKGKVVLVDMWATWCGPCKKEIPFMKELEAAMHGKNVAFVSISTDKAEDKEKWKAFVKAQNMGGIQLFAGGWSDMQKFYDVNGIPRFMVFDKQGNIVSVDAPRPSMPELKPLLESLL</sequence>
<proteinExistence type="predicted"/>
<keyword evidence="5" id="KW-0732">Signal</keyword>
<feature type="chain" id="PRO_5023033111" evidence="5">
    <location>
        <begin position="20"/>
        <end position="453"/>
    </location>
</feature>
<evidence type="ECO:0000259" key="6">
    <source>
        <dbReference type="PROSITE" id="PS51352"/>
    </source>
</evidence>
<dbReference type="CDD" id="cd02966">
    <property type="entry name" value="TlpA_like_family"/>
    <property type="match status" value="1"/>
</dbReference>
<accession>A0A5C6LTA9</accession>
<dbReference type="PANTHER" id="PTHR42852">
    <property type="entry name" value="THIOL:DISULFIDE INTERCHANGE PROTEIN DSBE"/>
    <property type="match status" value="1"/>
</dbReference>
<dbReference type="GO" id="GO:0016491">
    <property type="term" value="F:oxidoreductase activity"/>
    <property type="evidence" value="ECO:0007669"/>
    <property type="project" value="InterPro"/>
</dbReference>
<keyword evidence="3" id="KW-1015">Disulfide bond</keyword>
<evidence type="ECO:0000256" key="1">
    <source>
        <dbReference type="ARBA" id="ARBA00004196"/>
    </source>
</evidence>
<dbReference type="InterPro" id="IPR050553">
    <property type="entry name" value="Thioredoxin_ResA/DsbE_sf"/>
</dbReference>
<dbReference type="InterPro" id="IPR025380">
    <property type="entry name" value="DUF4369"/>
</dbReference>
<dbReference type="RefSeq" id="WP_146305709.1">
    <property type="nucleotide sequence ID" value="NZ_VOHS01000012.1"/>
</dbReference>
<dbReference type="OrthoDB" id="1095575at2"/>
<keyword evidence="2" id="KW-0201">Cytochrome c-type biogenesis</keyword>
<dbReference type="InterPro" id="IPR013766">
    <property type="entry name" value="Thioredoxin_domain"/>
</dbReference>
<comment type="caution">
    <text evidence="7">The sequence shown here is derived from an EMBL/GenBank/DDBJ whole genome shotgun (WGS) entry which is preliminary data.</text>
</comment>
<evidence type="ECO:0000313" key="8">
    <source>
        <dbReference type="Proteomes" id="UP000318815"/>
    </source>
</evidence>
<reference evidence="7 8" key="1">
    <citation type="submission" date="2019-08" db="EMBL/GenBank/DDBJ databases">
        <title>Whole genome sequencing of chitin degrading bacteria Chitinophaga pinensis YS16.</title>
        <authorList>
            <person name="Singh R.P."/>
            <person name="Manchanda G."/>
            <person name="Maurya I.K."/>
            <person name="Joshi N.K."/>
            <person name="Srivastava A.K."/>
        </authorList>
    </citation>
    <scope>NUCLEOTIDE SEQUENCE [LARGE SCALE GENOMIC DNA]</scope>
    <source>
        <strain evidence="7 8">YS-16</strain>
    </source>
</reference>
<dbReference type="PANTHER" id="PTHR42852:SF6">
    <property type="entry name" value="THIOL:DISULFIDE INTERCHANGE PROTEIN DSBE"/>
    <property type="match status" value="1"/>
</dbReference>
<dbReference type="Pfam" id="PF08534">
    <property type="entry name" value="Redoxin"/>
    <property type="match status" value="1"/>
</dbReference>
<name>A0A5C6LTA9_9BACT</name>
<dbReference type="Proteomes" id="UP000318815">
    <property type="component" value="Unassembled WGS sequence"/>
</dbReference>
<organism evidence="7 8">
    <name type="scientific">Chitinophaga pinensis</name>
    <dbReference type="NCBI Taxonomy" id="79329"/>
    <lineage>
        <taxon>Bacteria</taxon>
        <taxon>Pseudomonadati</taxon>
        <taxon>Bacteroidota</taxon>
        <taxon>Chitinophagia</taxon>
        <taxon>Chitinophagales</taxon>
        <taxon>Chitinophagaceae</taxon>
        <taxon>Chitinophaga</taxon>
    </lineage>
</organism>
<dbReference type="InterPro" id="IPR036249">
    <property type="entry name" value="Thioredoxin-like_sf"/>
</dbReference>
<evidence type="ECO:0000313" key="7">
    <source>
        <dbReference type="EMBL" id="TWV99826.1"/>
    </source>
</evidence>
<dbReference type="GO" id="GO:0017004">
    <property type="term" value="P:cytochrome complex assembly"/>
    <property type="evidence" value="ECO:0007669"/>
    <property type="project" value="UniProtKB-KW"/>
</dbReference>
<comment type="subcellular location">
    <subcellularLocation>
        <location evidence="1">Cell envelope</location>
    </subcellularLocation>
</comment>
<evidence type="ECO:0000256" key="4">
    <source>
        <dbReference type="ARBA" id="ARBA00023284"/>
    </source>
</evidence>
<feature type="signal peptide" evidence="5">
    <location>
        <begin position="1"/>
        <end position="19"/>
    </location>
</feature>
<feature type="domain" description="Thioredoxin" evidence="6">
    <location>
        <begin position="313"/>
        <end position="453"/>
    </location>
</feature>
<dbReference type="Pfam" id="PF14289">
    <property type="entry name" value="DUF4369"/>
    <property type="match status" value="1"/>
</dbReference>
<dbReference type="SUPFAM" id="SSF52833">
    <property type="entry name" value="Thioredoxin-like"/>
    <property type="match status" value="1"/>
</dbReference>
<dbReference type="AlphaFoldDB" id="A0A5C6LTA9"/>
<evidence type="ECO:0000256" key="3">
    <source>
        <dbReference type="ARBA" id="ARBA00023157"/>
    </source>
</evidence>
<dbReference type="InterPro" id="IPR017937">
    <property type="entry name" value="Thioredoxin_CS"/>
</dbReference>
<keyword evidence="8" id="KW-1185">Reference proteome</keyword>
<evidence type="ECO:0000256" key="5">
    <source>
        <dbReference type="SAM" id="SignalP"/>
    </source>
</evidence>
<dbReference type="InterPro" id="IPR013740">
    <property type="entry name" value="Redoxin"/>
</dbReference>